<evidence type="ECO:0000259" key="2">
    <source>
        <dbReference type="Pfam" id="PF00535"/>
    </source>
</evidence>
<organism evidence="3 4">
    <name type="scientific">Eisenbergiella tayi</name>
    <dbReference type="NCBI Taxonomy" id="1432052"/>
    <lineage>
        <taxon>Bacteria</taxon>
        <taxon>Bacillati</taxon>
        <taxon>Bacillota</taxon>
        <taxon>Clostridia</taxon>
        <taxon>Lachnospirales</taxon>
        <taxon>Lachnospiraceae</taxon>
        <taxon>Eisenbergiella</taxon>
    </lineage>
</organism>
<dbReference type="Pfam" id="PF00535">
    <property type="entry name" value="Glycos_transf_2"/>
    <property type="match status" value="2"/>
</dbReference>
<dbReference type="RefSeq" id="WP_069151871.1">
    <property type="nucleotide sequence ID" value="NZ_MCGH01000002.1"/>
</dbReference>
<feature type="domain" description="Glycosyltransferase 2-like" evidence="2">
    <location>
        <begin position="395"/>
        <end position="542"/>
    </location>
</feature>
<dbReference type="AlphaFoldDB" id="A0A1E3AA89"/>
<comment type="caution">
    <text evidence="3">The sequence shown here is derived from an EMBL/GenBank/DDBJ whole genome shotgun (WGS) entry which is preliminary data.</text>
</comment>
<dbReference type="InterPro" id="IPR029044">
    <property type="entry name" value="Nucleotide-diphossugar_trans"/>
</dbReference>
<evidence type="ECO:0000313" key="4">
    <source>
        <dbReference type="Proteomes" id="UP000094067"/>
    </source>
</evidence>
<feature type="region of interest" description="Disordered" evidence="1">
    <location>
        <begin position="1"/>
        <end position="20"/>
    </location>
</feature>
<feature type="domain" description="Glycosyltransferase 2-like" evidence="2">
    <location>
        <begin position="135"/>
        <end position="294"/>
    </location>
</feature>
<protein>
    <submittedName>
        <fullName evidence="3">Hyaluronan synthase</fullName>
        <ecNumber evidence="3">2.4.1.212</ecNumber>
    </submittedName>
</protein>
<name>A0A1E3AA89_9FIRM</name>
<dbReference type="EC" id="2.4.1.212" evidence="3"/>
<accession>A0A1E3AA89</accession>
<evidence type="ECO:0000256" key="1">
    <source>
        <dbReference type="SAM" id="MobiDB-lite"/>
    </source>
</evidence>
<keyword evidence="3" id="KW-0328">Glycosyltransferase</keyword>
<proteinExistence type="predicted"/>
<dbReference type="Proteomes" id="UP000094067">
    <property type="component" value="Unassembled WGS sequence"/>
</dbReference>
<reference evidence="3 4" key="1">
    <citation type="submission" date="2016-07" db="EMBL/GenBank/DDBJ databases">
        <title>Characterization of isolates of Eisenbergiella tayi derived from blood cultures, using whole genome sequencing.</title>
        <authorList>
            <person name="Burdz T."/>
            <person name="Wiebe D."/>
            <person name="Huynh C."/>
            <person name="Bernard K."/>
        </authorList>
    </citation>
    <scope>NUCLEOTIDE SEQUENCE [LARGE SCALE GENOMIC DNA]</scope>
    <source>
        <strain evidence="3 4">NML 110608</strain>
    </source>
</reference>
<dbReference type="EMBL" id="MCGH01000002">
    <property type="protein sequence ID" value="ODM05672.1"/>
    <property type="molecule type" value="Genomic_DNA"/>
</dbReference>
<evidence type="ECO:0000313" key="3">
    <source>
        <dbReference type="EMBL" id="ODM05672.1"/>
    </source>
</evidence>
<keyword evidence="3" id="KW-0808">Transferase</keyword>
<dbReference type="Gene3D" id="3.90.550.10">
    <property type="entry name" value="Spore Coat Polysaccharide Biosynthesis Protein SpsA, Chain A"/>
    <property type="match status" value="2"/>
</dbReference>
<dbReference type="PANTHER" id="PTHR43179:SF7">
    <property type="entry name" value="RHAMNOSYLTRANSFERASE WBBL"/>
    <property type="match status" value="1"/>
</dbReference>
<dbReference type="SUPFAM" id="SSF53448">
    <property type="entry name" value="Nucleotide-diphospho-sugar transferases"/>
    <property type="match status" value="2"/>
</dbReference>
<dbReference type="GO" id="GO:0050501">
    <property type="term" value="F:hyaluronan synthase activity"/>
    <property type="evidence" value="ECO:0007669"/>
    <property type="project" value="UniProtKB-EC"/>
</dbReference>
<dbReference type="PATRIC" id="fig|1432052.4.peg.1748"/>
<dbReference type="CDD" id="cd04186">
    <property type="entry name" value="GT_2_like_c"/>
    <property type="match status" value="1"/>
</dbReference>
<sequence>MDQNKKEPLTPESSAVLPEKDYKEAYEQEHYKSTYLAGRVAELEDKVDDLQFKLDRIKNNPVWKASTPLRKGMHFCIRQVDRVKNCGSIGGVVTKLKYKSNERKAMKHYGTESFPSQEERKKQEETVFPRMVKISILTPLWNTPENFLREMIGSVQQQTYGNWELCLADGSDDAHSYVGEICRELAAKDGRICYRKLEKNEGIAGNTNQCLTMATGEYIGLFDHDDLLHPCALYEYVKAINEKNADYVYCDEATFKNGDINQMITMHFKPDYAIDNLRANNYICHFSVFSRELLDGTELFRTKFDGSQDHDMILRLTDRAKSVVHVPKLLYYWRWHPGSVASGIEAKPYAIESARGAVADHLRKHGYSHFTITSTRAFETIFKITYEIIGEPRISIIIPNKDHAEDLRRCISSIIEKSTYDNYEIVVVENNSETKEIFSYYEELKNNPSIRVVTYEGEFNYSAINNLGVSCASGDYVLLLNNDTQVITVNWMEELLMYAQRQDVGAVGGKLYYGDKTIQHAGVVIGLGAHRTAGHTHYRQKRENLGYMGRLCYAQDVSAVTGACLMVKKALYEEAGGLDEGFAVSLNDVDFCLKLREMGYLNVFTPFAELYHYESVSRGLDTDGAKAARYNEESAKFREKWKQLLEEGDPYYNPNFTLDKSDYSLRV</sequence>
<dbReference type="PANTHER" id="PTHR43179">
    <property type="entry name" value="RHAMNOSYLTRANSFERASE WBBL"/>
    <property type="match status" value="1"/>
</dbReference>
<dbReference type="CDD" id="cd04184">
    <property type="entry name" value="GT2_RfbC_Mx_like"/>
    <property type="match status" value="1"/>
</dbReference>
<gene>
    <name evidence="3" type="primary">hyaD</name>
    <name evidence="3" type="ORF">BEI61_01561</name>
</gene>
<dbReference type="InterPro" id="IPR001173">
    <property type="entry name" value="Glyco_trans_2-like"/>
</dbReference>